<feature type="transmembrane region" description="Helical" evidence="1">
    <location>
        <begin position="180"/>
        <end position="198"/>
    </location>
</feature>
<feature type="domain" description="EamA" evidence="2">
    <location>
        <begin position="151"/>
        <end position="274"/>
    </location>
</feature>
<sequence>MLHKRYANYYGIYSLVLWSITATMAVRLSHLPAFEVLAAINLFGFLGCCVVNSYYRLWGKILQHPTWVIVLGTLGILGNDYCYILAFHYAPPSHIDMVSYLWPLLLLLGSSIWFRQPLARDEMVAVGVAFLAVMGLMFSDSWTLWQYEFLKGYGLAFLGAILWVVYLISAKSYGKDARELFTIYTFIGTILFSLLYYYDSTYVTPTALDMVSLFIMGCFSQCLAYICWDFAIKYGQVTFLAMCAYLSPALSIVWLVILGHTNASLQLLLSLCALTYAMWLQQHLADS</sequence>
<dbReference type="EMBL" id="JAKUDN010000001">
    <property type="protein sequence ID" value="MCP8351887.1"/>
    <property type="molecule type" value="Genomic_DNA"/>
</dbReference>
<dbReference type="SUPFAM" id="SSF103481">
    <property type="entry name" value="Multidrug resistance efflux transporter EmrE"/>
    <property type="match status" value="1"/>
</dbReference>
<feature type="transmembrane region" description="Helical" evidence="1">
    <location>
        <begin position="237"/>
        <end position="257"/>
    </location>
</feature>
<keyword evidence="4" id="KW-1185">Reference proteome</keyword>
<evidence type="ECO:0000259" key="2">
    <source>
        <dbReference type="Pfam" id="PF00892"/>
    </source>
</evidence>
<organism evidence="3 4">
    <name type="scientific">Candidatus Synchoanobacter obligatus</name>
    <dbReference type="NCBI Taxonomy" id="2919597"/>
    <lineage>
        <taxon>Bacteria</taxon>
        <taxon>Pseudomonadati</taxon>
        <taxon>Pseudomonadota</taxon>
        <taxon>Gammaproteobacteria</taxon>
        <taxon>Candidatus Comchoanobacterales</taxon>
        <taxon>Candidatus Comchoanobacteraceae</taxon>
        <taxon>Candidatus Synchoanobacter</taxon>
    </lineage>
</organism>
<gene>
    <name evidence="3" type="ORF">MKS91_01075</name>
</gene>
<accession>A0ABT1L3Y9</accession>
<feature type="domain" description="EamA" evidence="2">
    <location>
        <begin position="9"/>
        <end position="137"/>
    </location>
</feature>
<feature type="transmembrane region" description="Helical" evidence="1">
    <location>
        <begin position="36"/>
        <end position="55"/>
    </location>
</feature>
<name>A0ABT1L3Y9_9GAMM</name>
<dbReference type="Pfam" id="PF00892">
    <property type="entry name" value="EamA"/>
    <property type="match status" value="2"/>
</dbReference>
<feature type="transmembrane region" description="Helical" evidence="1">
    <location>
        <begin position="210"/>
        <end position="228"/>
    </location>
</feature>
<feature type="transmembrane region" description="Helical" evidence="1">
    <location>
        <begin position="150"/>
        <end position="168"/>
    </location>
</feature>
<dbReference type="RefSeq" id="WP_258568994.1">
    <property type="nucleotide sequence ID" value="NZ_JAKUDN010000001.1"/>
</dbReference>
<reference evidence="3 4" key="1">
    <citation type="journal article" date="2022" name="Nat. Microbiol.">
        <title>The microbiome of a bacterivorous marine choanoflagellate contains a resource-demanding obligate bacterial associate.</title>
        <authorList>
            <person name="Needham D.M."/>
            <person name="Poirier C."/>
            <person name="Bachy C."/>
            <person name="George E.E."/>
            <person name="Wilken S."/>
            <person name="Yung C.C.M."/>
            <person name="Limardo A.J."/>
            <person name="Morando M."/>
            <person name="Sudek L."/>
            <person name="Malmstrom R.R."/>
            <person name="Keeling P.J."/>
            <person name="Santoro A.E."/>
            <person name="Worden A.Z."/>
        </authorList>
    </citation>
    <scope>NUCLEOTIDE SEQUENCE [LARGE SCALE GENOMIC DNA]</scope>
    <source>
        <strain evidence="3 4">Comchoano-2</strain>
    </source>
</reference>
<protein>
    <submittedName>
        <fullName evidence="3">DMT family transporter</fullName>
    </submittedName>
</protein>
<feature type="transmembrane region" description="Helical" evidence="1">
    <location>
        <begin position="123"/>
        <end position="144"/>
    </location>
</feature>
<feature type="transmembrane region" description="Helical" evidence="1">
    <location>
        <begin position="12"/>
        <end position="30"/>
    </location>
</feature>
<evidence type="ECO:0000313" key="3">
    <source>
        <dbReference type="EMBL" id="MCP8351887.1"/>
    </source>
</evidence>
<feature type="transmembrane region" description="Helical" evidence="1">
    <location>
        <begin position="67"/>
        <end position="91"/>
    </location>
</feature>
<feature type="transmembrane region" description="Helical" evidence="1">
    <location>
        <begin position="263"/>
        <end position="280"/>
    </location>
</feature>
<keyword evidence="1" id="KW-1133">Transmembrane helix</keyword>
<comment type="caution">
    <text evidence="3">The sequence shown here is derived from an EMBL/GenBank/DDBJ whole genome shotgun (WGS) entry which is preliminary data.</text>
</comment>
<keyword evidence="1" id="KW-0812">Transmembrane</keyword>
<evidence type="ECO:0000256" key="1">
    <source>
        <dbReference type="SAM" id="Phobius"/>
    </source>
</evidence>
<proteinExistence type="predicted"/>
<dbReference type="InterPro" id="IPR037185">
    <property type="entry name" value="EmrE-like"/>
</dbReference>
<keyword evidence="1" id="KW-0472">Membrane</keyword>
<dbReference type="InterPro" id="IPR000620">
    <property type="entry name" value="EamA_dom"/>
</dbReference>
<dbReference type="Proteomes" id="UP001320768">
    <property type="component" value="Unassembled WGS sequence"/>
</dbReference>
<evidence type="ECO:0000313" key="4">
    <source>
        <dbReference type="Proteomes" id="UP001320768"/>
    </source>
</evidence>